<dbReference type="Proteomes" id="UP000606786">
    <property type="component" value="Unassembled WGS sequence"/>
</dbReference>
<sequence length="87" mass="9562">MRLSTVLLRLCLCCAHCSISDKRILSADVVVYAGGYEVRARTRSTQRKRVGVRPLETANLLSPCVRIFLNGVFVSHVGVLMSNVDLG</sequence>
<organism evidence="2 3">
    <name type="scientific">Ceratitis capitata</name>
    <name type="common">Mediterranean fruit fly</name>
    <name type="synonym">Tephritis capitata</name>
    <dbReference type="NCBI Taxonomy" id="7213"/>
    <lineage>
        <taxon>Eukaryota</taxon>
        <taxon>Metazoa</taxon>
        <taxon>Ecdysozoa</taxon>
        <taxon>Arthropoda</taxon>
        <taxon>Hexapoda</taxon>
        <taxon>Insecta</taxon>
        <taxon>Pterygota</taxon>
        <taxon>Neoptera</taxon>
        <taxon>Endopterygota</taxon>
        <taxon>Diptera</taxon>
        <taxon>Brachycera</taxon>
        <taxon>Muscomorpha</taxon>
        <taxon>Tephritoidea</taxon>
        <taxon>Tephritidae</taxon>
        <taxon>Ceratitis</taxon>
        <taxon>Ceratitis</taxon>
    </lineage>
</organism>
<keyword evidence="1" id="KW-0732">Signal</keyword>
<evidence type="ECO:0000256" key="1">
    <source>
        <dbReference type="SAM" id="SignalP"/>
    </source>
</evidence>
<dbReference type="AlphaFoldDB" id="A0A811V6S9"/>
<evidence type="ECO:0000313" key="2">
    <source>
        <dbReference type="EMBL" id="CAD7005547.1"/>
    </source>
</evidence>
<gene>
    <name evidence="2" type="ORF">CCAP1982_LOCUS13907</name>
</gene>
<name>A0A811V6S9_CERCA</name>
<proteinExistence type="predicted"/>
<dbReference type="EMBL" id="CAJHJT010000034">
    <property type="protein sequence ID" value="CAD7005547.1"/>
    <property type="molecule type" value="Genomic_DNA"/>
</dbReference>
<evidence type="ECO:0000313" key="3">
    <source>
        <dbReference type="Proteomes" id="UP000606786"/>
    </source>
</evidence>
<feature type="signal peptide" evidence="1">
    <location>
        <begin position="1"/>
        <end position="15"/>
    </location>
</feature>
<comment type="caution">
    <text evidence="2">The sequence shown here is derived from an EMBL/GenBank/DDBJ whole genome shotgun (WGS) entry which is preliminary data.</text>
</comment>
<accession>A0A811V6S9</accession>
<protein>
    <submittedName>
        <fullName evidence="2">(Mediterranean fruit fly) hypothetical protein</fullName>
    </submittedName>
</protein>
<keyword evidence="3" id="KW-1185">Reference proteome</keyword>
<reference evidence="2" key="1">
    <citation type="submission" date="2020-11" db="EMBL/GenBank/DDBJ databases">
        <authorList>
            <person name="Whitehead M."/>
        </authorList>
    </citation>
    <scope>NUCLEOTIDE SEQUENCE</scope>
    <source>
        <strain evidence="2">EGII</strain>
    </source>
</reference>
<feature type="chain" id="PRO_5032307336" evidence="1">
    <location>
        <begin position="16"/>
        <end position="87"/>
    </location>
</feature>